<evidence type="ECO:0000313" key="2">
    <source>
        <dbReference type="Proteomes" id="UP001500305"/>
    </source>
</evidence>
<comment type="caution">
    <text evidence="1">The sequence shown here is derived from an EMBL/GenBank/DDBJ whole genome shotgun (WGS) entry which is preliminary data.</text>
</comment>
<name>A0ABN3F259_9ACTN</name>
<dbReference type="EMBL" id="BAAATR010000086">
    <property type="protein sequence ID" value="GAA2281341.1"/>
    <property type="molecule type" value="Genomic_DNA"/>
</dbReference>
<reference evidence="1 2" key="1">
    <citation type="journal article" date="2019" name="Int. J. Syst. Evol. Microbiol.">
        <title>The Global Catalogue of Microorganisms (GCM) 10K type strain sequencing project: providing services to taxonomists for standard genome sequencing and annotation.</title>
        <authorList>
            <consortium name="The Broad Institute Genomics Platform"/>
            <consortium name="The Broad Institute Genome Sequencing Center for Infectious Disease"/>
            <person name="Wu L."/>
            <person name="Ma J."/>
        </authorList>
    </citation>
    <scope>NUCLEOTIDE SEQUENCE [LARGE SCALE GENOMIC DNA]</scope>
    <source>
        <strain evidence="1 2">JCM 7356</strain>
    </source>
</reference>
<proteinExistence type="predicted"/>
<protein>
    <submittedName>
        <fullName evidence="1">Uncharacterized protein</fullName>
    </submittedName>
</protein>
<organism evidence="1 2">
    <name type="scientific">Kitasatospora cystarginea</name>
    <dbReference type="NCBI Taxonomy" id="58350"/>
    <lineage>
        <taxon>Bacteria</taxon>
        <taxon>Bacillati</taxon>
        <taxon>Actinomycetota</taxon>
        <taxon>Actinomycetes</taxon>
        <taxon>Kitasatosporales</taxon>
        <taxon>Streptomycetaceae</taxon>
        <taxon>Kitasatospora</taxon>
    </lineage>
</organism>
<accession>A0ABN3F259</accession>
<dbReference type="Proteomes" id="UP001500305">
    <property type="component" value="Unassembled WGS sequence"/>
</dbReference>
<evidence type="ECO:0000313" key="1">
    <source>
        <dbReference type="EMBL" id="GAA2281341.1"/>
    </source>
</evidence>
<sequence>MEPTPNRSGTATASFACAQSRSAATVVRPPTRGGWRRLGISRDGGPLIDEGEAVWLQIGDQYAGFAGTTSFDGAQVRFHHEVGEPGEDLGALRWDGENLVESGSNPDGSTFLEIWTPLRGCEGEAGSWRAEGCQVVRVGRHVIHVDGEAGTYLVVGLPRA</sequence>
<keyword evidence="2" id="KW-1185">Reference proteome</keyword>
<gene>
    <name evidence="1" type="ORF">GCM10010430_79240</name>
</gene>